<dbReference type="GO" id="GO:0005654">
    <property type="term" value="C:nucleoplasm"/>
    <property type="evidence" value="ECO:0007669"/>
    <property type="project" value="TreeGrafter"/>
</dbReference>
<dbReference type="SMART" id="SM00213">
    <property type="entry name" value="UBQ"/>
    <property type="match status" value="1"/>
</dbReference>
<dbReference type="PANTHER" id="PTHR10621">
    <property type="entry name" value="UV EXCISION REPAIR PROTEIN RAD23"/>
    <property type="match status" value="1"/>
</dbReference>
<dbReference type="GO" id="GO:0005829">
    <property type="term" value="C:cytosol"/>
    <property type="evidence" value="ECO:0007669"/>
    <property type="project" value="TreeGrafter"/>
</dbReference>
<name>A0AAP0I6H8_9MAGN</name>
<dbReference type="GO" id="GO:0070628">
    <property type="term" value="F:proteasome binding"/>
    <property type="evidence" value="ECO:0007669"/>
    <property type="project" value="TreeGrafter"/>
</dbReference>
<dbReference type="InterPro" id="IPR000626">
    <property type="entry name" value="Ubiquitin-like_dom"/>
</dbReference>
<organism evidence="2 3">
    <name type="scientific">Stephania japonica</name>
    <dbReference type="NCBI Taxonomy" id="461633"/>
    <lineage>
        <taxon>Eukaryota</taxon>
        <taxon>Viridiplantae</taxon>
        <taxon>Streptophyta</taxon>
        <taxon>Embryophyta</taxon>
        <taxon>Tracheophyta</taxon>
        <taxon>Spermatophyta</taxon>
        <taxon>Magnoliopsida</taxon>
        <taxon>Ranunculales</taxon>
        <taxon>Menispermaceae</taxon>
        <taxon>Menispermoideae</taxon>
        <taxon>Cissampelideae</taxon>
        <taxon>Stephania</taxon>
    </lineage>
</organism>
<dbReference type="AlphaFoldDB" id="A0AAP0I6H8"/>
<dbReference type="GO" id="GO:0031593">
    <property type="term" value="F:polyubiquitin modification-dependent protein binding"/>
    <property type="evidence" value="ECO:0007669"/>
    <property type="project" value="TreeGrafter"/>
</dbReference>
<dbReference type="Pfam" id="PF00240">
    <property type="entry name" value="ubiquitin"/>
    <property type="match status" value="1"/>
</dbReference>
<dbReference type="EMBL" id="JBBNAE010000007">
    <property type="protein sequence ID" value="KAK9109550.1"/>
    <property type="molecule type" value="Genomic_DNA"/>
</dbReference>
<gene>
    <name evidence="2" type="ORF">Sjap_017610</name>
</gene>
<dbReference type="PROSITE" id="PS00299">
    <property type="entry name" value="UBIQUITIN_1"/>
    <property type="match status" value="1"/>
</dbReference>
<evidence type="ECO:0000259" key="1">
    <source>
        <dbReference type="PROSITE" id="PS50053"/>
    </source>
</evidence>
<dbReference type="CDD" id="cd17039">
    <property type="entry name" value="Ubl_ubiquitin_like"/>
    <property type="match status" value="1"/>
</dbReference>
<proteinExistence type="predicted"/>
<dbReference type="GO" id="GO:0043130">
    <property type="term" value="F:ubiquitin binding"/>
    <property type="evidence" value="ECO:0007669"/>
    <property type="project" value="TreeGrafter"/>
</dbReference>
<comment type="caution">
    <text evidence="2">The sequence shown here is derived from an EMBL/GenBank/DDBJ whole genome shotgun (WGS) entry which is preliminary data.</text>
</comment>
<sequence>MDVIIATVEGRQFTIEVDFFDTVMEMKEKINKYKNIPVYRQTLIFEGQIMEDHRDTEFYKILQGAHIQLLIDPPVPRMPIISRQSQSQSRIVVPSIERTPQSGNKAVPAVRAESNSGGKRLQVKVVSACGTHKVAMEVNGLDKVGELKEELQRLSQRVQFPLPSEGYFFIHRQEVMEEDQSFYWHGVKQGDVIEVFPGFLTELEQ</sequence>
<keyword evidence="3" id="KW-1185">Reference proteome</keyword>
<accession>A0AAP0I6H8</accession>
<dbReference type="InterPro" id="IPR029071">
    <property type="entry name" value="Ubiquitin-like_domsf"/>
</dbReference>
<reference evidence="2 3" key="1">
    <citation type="submission" date="2024-01" db="EMBL/GenBank/DDBJ databases">
        <title>Genome assemblies of Stephania.</title>
        <authorList>
            <person name="Yang L."/>
        </authorList>
    </citation>
    <scope>NUCLEOTIDE SEQUENCE [LARGE SCALE GENOMIC DNA]</scope>
    <source>
        <strain evidence="2">QJT</strain>
        <tissue evidence="2">Leaf</tissue>
    </source>
</reference>
<dbReference type="GO" id="GO:0043161">
    <property type="term" value="P:proteasome-mediated ubiquitin-dependent protein catabolic process"/>
    <property type="evidence" value="ECO:0007669"/>
    <property type="project" value="TreeGrafter"/>
</dbReference>
<dbReference type="InterPro" id="IPR019954">
    <property type="entry name" value="Ubiquitin_CS"/>
</dbReference>
<evidence type="ECO:0000313" key="2">
    <source>
        <dbReference type="EMBL" id="KAK9109550.1"/>
    </source>
</evidence>
<dbReference type="SUPFAM" id="SSF54236">
    <property type="entry name" value="Ubiquitin-like"/>
    <property type="match status" value="2"/>
</dbReference>
<evidence type="ECO:0000313" key="3">
    <source>
        <dbReference type="Proteomes" id="UP001417504"/>
    </source>
</evidence>
<feature type="domain" description="Ubiquitin-like" evidence="1">
    <location>
        <begin position="1"/>
        <end position="71"/>
    </location>
</feature>
<dbReference type="Proteomes" id="UP001417504">
    <property type="component" value="Unassembled WGS sequence"/>
</dbReference>
<dbReference type="Gene3D" id="3.10.20.90">
    <property type="entry name" value="Phosphatidylinositol 3-kinase Catalytic Subunit, Chain A, domain 1"/>
    <property type="match status" value="2"/>
</dbReference>
<protein>
    <recommendedName>
        <fullName evidence="1">Ubiquitin-like domain-containing protein</fullName>
    </recommendedName>
</protein>
<dbReference type="PANTHER" id="PTHR10621:SF38">
    <property type="entry name" value="UBIQUITIN DOMAIN-CONTAINING PROTEIN 7SL RNA1-RELATED"/>
    <property type="match status" value="1"/>
</dbReference>
<dbReference type="PROSITE" id="PS50053">
    <property type="entry name" value="UBIQUITIN_2"/>
    <property type="match status" value="1"/>
</dbReference>